<dbReference type="OrthoDB" id="8588792at2"/>
<evidence type="ECO:0000259" key="2">
    <source>
        <dbReference type="Pfam" id="PF05229"/>
    </source>
</evidence>
<organism evidence="3 4">
    <name type="scientific">Xanthomonas theicola</name>
    <dbReference type="NCBI Taxonomy" id="56464"/>
    <lineage>
        <taxon>Bacteria</taxon>
        <taxon>Pseudomonadati</taxon>
        <taxon>Pseudomonadota</taxon>
        <taxon>Gammaproteobacteria</taxon>
        <taxon>Lysobacterales</taxon>
        <taxon>Lysobacteraceae</taxon>
        <taxon>Xanthomonas</taxon>
    </lineage>
</organism>
<dbReference type="InterPro" id="IPR007893">
    <property type="entry name" value="Spore_coat_U/FanG"/>
</dbReference>
<feature type="chain" id="PRO_5015428982" evidence="1">
    <location>
        <begin position="29"/>
        <end position="345"/>
    </location>
</feature>
<dbReference type="PANTHER" id="PTHR37089">
    <property type="entry name" value="PROTEIN U-RELATED"/>
    <property type="match status" value="1"/>
</dbReference>
<dbReference type="EMBL" id="MIGX01000001">
    <property type="protein sequence ID" value="PPT93403.1"/>
    <property type="molecule type" value="Genomic_DNA"/>
</dbReference>
<keyword evidence="4" id="KW-1185">Reference proteome</keyword>
<evidence type="ECO:0000313" key="3">
    <source>
        <dbReference type="EMBL" id="PPT93403.1"/>
    </source>
</evidence>
<dbReference type="SMART" id="SM00972">
    <property type="entry name" value="SCPU"/>
    <property type="match status" value="2"/>
</dbReference>
<accession>A0A2S6ZMA3</accession>
<reference evidence="3 4" key="1">
    <citation type="submission" date="2016-08" db="EMBL/GenBank/DDBJ databases">
        <title>Evolution of the type three secretion system and type three effector repertoires in Xanthomonas.</title>
        <authorList>
            <person name="Merda D."/>
            <person name="Briand M."/>
            <person name="Bosis E."/>
            <person name="Rousseau C."/>
            <person name="Portier P."/>
            <person name="Jacques M.-A."/>
            <person name="Fischer-Le Saux M."/>
        </authorList>
    </citation>
    <scope>NUCLEOTIDE SEQUENCE [LARGE SCALE GENOMIC DNA]</scope>
    <source>
        <strain evidence="3 4">CFBP 4691</strain>
    </source>
</reference>
<dbReference type="Pfam" id="PF05229">
    <property type="entry name" value="SCPU"/>
    <property type="match status" value="2"/>
</dbReference>
<feature type="domain" description="Spore coat protein U/FanG" evidence="2">
    <location>
        <begin position="27"/>
        <end position="169"/>
    </location>
</feature>
<dbReference type="AlphaFoldDB" id="A0A2S6ZMA3"/>
<evidence type="ECO:0000313" key="4">
    <source>
        <dbReference type="Proteomes" id="UP000239898"/>
    </source>
</evidence>
<proteinExistence type="predicted"/>
<dbReference type="PANTHER" id="PTHR37089:SF4">
    <property type="entry name" value="EXPORTED PROTEIN"/>
    <property type="match status" value="1"/>
</dbReference>
<keyword evidence="3" id="KW-0946">Virion</keyword>
<comment type="caution">
    <text evidence="3">The sequence shown here is derived from an EMBL/GenBank/DDBJ whole genome shotgun (WGS) entry which is preliminary data.</text>
</comment>
<evidence type="ECO:0000256" key="1">
    <source>
        <dbReference type="SAM" id="SignalP"/>
    </source>
</evidence>
<dbReference type="RefSeq" id="WP_128418569.1">
    <property type="nucleotide sequence ID" value="NZ_CP049017.1"/>
</dbReference>
<gene>
    <name evidence="3" type="ORF">XthCFBP4691_00310</name>
</gene>
<dbReference type="InterPro" id="IPR053167">
    <property type="entry name" value="Spore_coat_component"/>
</dbReference>
<dbReference type="Proteomes" id="UP000239898">
    <property type="component" value="Unassembled WGS sequence"/>
</dbReference>
<sequence>MTALRGVRAAAVLAALLLALLLPGRARADTTCTATAVGALAFGTVSATGNTDVSATFNVACNTAALSVLGATRVRMCLSIGDGSTGNGAYTPRGMTNAASDVLAYQIYTDAARTTIWGNLANTSGPGPLAWDFSYPVPVVTGGSQTFTVTLYARVPTAQTVSVGAYNSVFSSANTALNYSYNESIIGPPATPATCTAGGTGTKSATGAFPFTASAVVAPRCSAYVATDLDFGSVGGSIHRSVDSVATLSMACTNRTAWNVGLGDGLNAANGARRMKHSAGAAYINYDLYHDSARSRRWGSTVGTDVLSGIGNGNTQTLTVYGRVPTGQTPVAGSYSDTVIATITY</sequence>
<keyword evidence="3" id="KW-0167">Capsid protein</keyword>
<feature type="signal peptide" evidence="1">
    <location>
        <begin position="1"/>
        <end position="28"/>
    </location>
</feature>
<feature type="domain" description="Spore coat protein U/FanG" evidence="2">
    <location>
        <begin position="210"/>
        <end position="342"/>
    </location>
</feature>
<keyword evidence="1" id="KW-0732">Signal</keyword>
<name>A0A2S6ZMA3_9XANT</name>
<protein>
    <submittedName>
        <fullName evidence="3">Spore coat protein U</fullName>
    </submittedName>
</protein>